<dbReference type="InterPro" id="IPR038062">
    <property type="entry name" value="ScdA-like_N_sf"/>
</dbReference>
<evidence type="ECO:0000313" key="3">
    <source>
        <dbReference type="EMBL" id="RAS48523.1"/>
    </source>
</evidence>
<feature type="domain" description="Hemerythrin-like" evidence="2">
    <location>
        <begin position="99"/>
        <end position="214"/>
    </location>
</feature>
<dbReference type="PANTHER" id="PTHR39966:SF3">
    <property type="entry name" value="DUF438 DOMAIN-CONTAINING PROTEIN"/>
    <property type="match status" value="1"/>
</dbReference>
<dbReference type="InterPro" id="IPR035965">
    <property type="entry name" value="PAS-like_dom_sf"/>
</dbReference>
<dbReference type="Gene3D" id="1.20.120.520">
    <property type="entry name" value="nmb1532 protein domain like"/>
    <property type="match status" value="1"/>
</dbReference>
<reference evidence="3 4" key="1">
    <citation type="submission" date="2018-06" db="EMBL/GenBank/DDBJ databases">
        <title>Genomic Encyclopedia of Archaeal and Bacterial Type Strains, Phase II (KMG-II): from individual species to whole genera.</title>
        <authorList>
            <person name="Goeker M."/>
        </authorList>
    </citation>
    <scope>NUCLEOTIDE SEQUENCE [LARGE SCALE GENOMIC DNA]</scope>
    <source>
        <strain evidence="3 4">DSM 18710</strain>
    </source>
</reference>
<dbReference type="Pfam" id="PF01814">
    <property type="entry name" value="Hemerythrin"/>
    <property type="match status" value="1"/>
</dbReference>
<dbReference type="RefSeq" id="WP_006046407.1">
    <property type="nucleotide sequence ID" value="NZ_QLTQ01000001.1"/>
</dbReference>
<organism evidence="3 4">
    <name type="scientific">Prevotella pallens</name>
    <dbReference type="NCBI Taxonomy" id="60133"/>
    <lineage>
        <taxon>Bacteria</taxon>
        <taxon>Pseudomonadati</taxon>
        <taxon>Bacteroidota</taxon>
        <taxon>Bacteroidia</taxon>
        <taxon>Bacteroidales</taxon>
        <taxon>Prevotellaceae</taxon>
        <taxon>Prevotella</taxon>
    </lineage>
</organism>
<sequence>MENKMKANLPKIEQDKLDKIFEIEDLYETGKLSLEEARKQFSEQVGTIKPYHIALIEQTMTEEDDHECIRVNMTKTLQLLDGFMDYSRPNLPDNHPIMHYYRENDEMRKLLLAVEDLVQYPMIKNQWLELYDKISQYPIHYKRKQNQLYPVLEQKGFTRPTTVMWTFDDLVRDIIRESAALLGEDKEEEFIAKQQELISYARDLMHKEEVILYPTSMALINEHEFEEMKEGDQEIGFAFFNVEHKKESTTTAPQQTDNNGFAKDLQALLSKYGYGTAPESKLNVTTGKLTLEQINLIYQHLPFDISYVDENELVCFYSDTDHRIFPRSKNVIGREVMNCHPKKSAHIVREVVDKLRSGEQDKAEFWINKPGVFLHITYIAVRDAQGNFRGVLEVMQDCTHIRELEGSKTLLTWANKNEKTEQKEMEATSANNKTDNETEQNEENEEITEITENTKLKDLLKQHPFLKKRLAEITPSFRMLQTPLGKLITARANIKMMSEKSGLAIEKIINGINEIIKDETQKNKAKK</sequence>
<dbReference type="Gene3D" id="3.30.450.20">
    <property type="entry name" value="PAS domain"/>
    <property type="match status" value="1"/>
</dbReference>
<comment type="caution">
    <text evidence="3">The sequence shown here is derived from an EMBL/GenBank/DDBJ whole genome shotgun (WGS) entry which is preliminary data.</text>
</comment>
<evidence type="ECO:0000259" key="2">
    <source>
        <dbReference type="Pfam" id="PF01814"/>
    </source>
</evidence>
<evidence type="ECO:0000256" key="1">
    <source>
        <dbReference type="SAM" id="MobiDB-lite"/>
    </source>
</evidence>
<dbReference type="Gene3D" id="1.10.3910.10">
    <property type="entry name" value="SP0561-like"/>
    <property type="match status" value="1"/>
</dbReference>
<proteinExistence type="predicted"/>
<dbReference type="InterPro" id="IPR012312">
    <property type="entry name" value="Hemerythrin-like"/>
</dbReference>
<dbReference type="Pfam" id="PF13596">
    <property type="entry name" value="PAS_10"/>
    <property type="match status" value="1"/>
</dbReference>
<name>A0ABX9DWN2_9BACT</name>
<accession>A0ABX9DWN2</accession>
<protein>
    <recommendedName>
        <fullName evidence="2">Hemerythrin-like domain-containing protein</fullName>
    </recommendedName>
</protein>
<feature type="region of interest" description="Disordered" evidence="1">
    <location>
        <begin position="418"/>
        <end position="447"/>
    </location>
</feature>
<dbReference type="PANTHER" id="PTHR39966">
    <property type="entry name" value="BLL2471 PROTEIN-RELATED"/>
    <property type="match status" value="1"/>
</dbReference>
<evidence type="ECO:0000313" key="4">
    <source>
        <dbReference type="Proteomes" id="UP000249852"/>
    </source>
</evidence>
<dbReference type="EMBL" id="QLTQ01000001">
    <property type="protein sequence ID" value="RAS48523.1"/>
    <property type="molecule type" value="Genomic_DNA"/>
</dbReference>
<dbReference type="SUPFAM" id="SSF55785">
    <property type="entry name" value="PYP-like sensor domain (PAS domain)"/>
    <property type="match status" value="1"/>
</dbReference>
<feature type="compositionally biased region" description="Acidic residues" evidence="1">
    <location>
        <begin position="437"/>
        <end position="447"/>
    </location>
</feature>
<keyword evidence="4" id="KW-1185">Reference proteome</keyword>
<gene>
    <name evidence="3" type="ORF">BC673_10167</name>
</gene>
<dbReference type="Proteomes" id="UP000249852">
    <property type="component" value="Unassembled WGS sequence"/>
</dbReference>